<evidence type="ECO:0000313" key="2">
    <source>
        <dbReference type="Proteomes" id="UP000625551"/>
    </source>
</evidence>
<dbReference type="EMBL" id="JACXAJ010000002">
    <property type="protein sequence ID" value="MBD1396796.1"/>
    <property type="molecule type" value="Genomic_DNA"/>
</dbReference>
<evidence type="ECO:0000313" key="1">
    <source>
        <dbReference type="EMBL" id="MBD1396796.1"/>
    </source>
</evidence>
<sequence length="76" mass="8863">MGKRQIRIFRKDIPQHLPELLLQDSVQVILRNRVVVQGKLKTATADNFEILDGRRNQHAIPVRDVEEVIYDVEAPY</sequence>
<name>A0ABR7XFT0_9BACT</name>
<proteinExistence type="predicted"/>
<reference evidence="1 2" key="1">
    <citation type="submission" date="2020-09" db="EMBL/GenBank/DDBJ databases">
        <title>Genome sequencing and assembly of Pontibacter sp.</title>
        <authorList>
            <person name="Chhetri G."/>
        </authorList>
    </citation>
    <scope>NUCLEOTIDE SEQUENCE [LARGE SCALE GENOMIC DNA]</scope>
    <source>
        <strain evidence="1 2">JH31</strain>
    </source>
</reference>
<keyword evidence="2" id="KW-1185">Reference proteome</keyword>
<comment type="caution">
    <text evidence="1">The sequence shown here is derived from an EMBL/GenBank/DDBJ whole genome shotgun (WGS) entry which is preliminary data.</text>
</comment>
<gene>
    <name evidence="1" type="ORF">H9Q13_06430</name>
</gene>
<accession>A0ABR7XFT0</accession>
<dbReference type="RefSeq" id="WP_191182947.1">
    <property type="nucleotide sequence ID" value="NZ_JACXAJ010000002.1"/>
</dbReference>
<organism evidence="1 2">
    <name type="scientific">Pontibacter aquaedesilientis</name>
    <dbReference type="NCBI Taxonomy" id="2766980"/>
    <lineage>
        <taxon>Bacteria</taxon>
        <taxon>Pseudomonadati</taxon>
        <taxon>Bacteroidota</taxon>
        <taxon>Cytophagia</taxon>
        <taxon>Cytophagales</taxon>
        <taxon>Hymenobacteraceae</taxon>
        <taxon>Pontibacter</taxon>
    </lineage>
</organism>
<dbReference type="Proteomes" id="UP000625551">
    <property type="component" value="Unassembled WGS sequence"/>
</dbReference>
<protein>
    <submittedName>
        <fullName evidence="1">Uncharacterized protein</fullName>
    </submittedName>
</protein>